<dbReference type="AlphaFoldDB" id="A0A9X1W489"/>
<evidence type="ECO:0000313" key="2">
    <source>
        <dbReference type="Proteomes" id="UP001139682"/>
    </source>
</evidence>
<dbReference type="EMBL" id="JALGRD010000003">
    <property type="protein sequence ID" value="MCJ0972999.1"/>
    <property type="molecule type" value="Genomic_DNA"/>
</dbReference>
<proteinExistence type="predicted"/>
<sequence>METSFSARVWNWYADDEYEKLLSFLQLCYGLEFLALEAKQQSESIPYCPACEVWSEKILRIKDFADDYGNDIPAYIKNELLSIFESCENLSSDAFHCDDQFMFSHNEWASIRSAAINCLSRIEWCTLQTYAHEFEGRARNVLYGVPYQET</sequence>
<dbReference type="RefSeq" id="WP_243605176.1">
    <property type="nucleotide sequence ID" value="NZ_JALGRD010000003.1"/>
</dbReference>
<gene>
    <name evidence="1" type="ORF">MST27_06415</name>
</gene>
<organism evidence="1 2">
    <name type="scientific">Stutzerimonas marianensis</name>
    <dbReference type="NCBI Taxonomy" id="2929513"/>
    <lineage>
        <taxon>Bacteria</taxon>
        <taxon>Pseudomonadati</taxon>
        <taxon>Pseudomonadota</taxon>
        <taxon>Gammaproteobacteria</taxon>
        <taxon>Pseudomonadales</taxon>
        <taxon>Pseudomonadaceae</taxon>
        <taxon>Stutzerimonas</taxon>
    </lineage>
</organism>
<keyword evidence="2" id="KW-1185">Reference proteome</keyword>
<comment type="caution">
    <text evidence="1">The sequence shown here is derived from an EMBL/GenBank/DDBJ whole genome shotgun (WGS) entry which is preliminary data.</text>
</comment>
<dbReference type="Proteomes" id="UP001139682">
    <property type="component" value="Unassembled WGS sequence"/>
</dbReference>
<name>A0A9X1W489_9GAMM</name>
<protein>
    <submittedName>
        <fullName evidence="1">Uncharacterized protein</fullName>
    </submittedName>
</protein>
<reference evidence="1" key="1">
    <citation type="submission" date="2022-03" db="EMBL/GenBank/DDBJ databases">
        <title>Pseudomonas marianensis sp. nov., a marine bacterium isolated from deep-sea sediments of the Mariana Trench.</title>
        <authorList>
            <person name="Wei Y."/>
        </authorList>
    </citation>
    <scope>NUCLEOTIDE SEQUENCE</scope>
    <source>
        <strain evidence="1">PS1</strain>
    </source>
</reference>
<accession>A0A9X1W489</accession>
<evidence type="ECO:0000313" key="1">
    <source>
        <dbReference type="EMBL" id="MCJ0972999.1"/>
    </source>
</evidence>